<name>A0A9P0D9B4_9CUCU</name>
<evidence type="ECO:0000313" key="3">
    <source>
        <dbReference type="Proteomes" id="UP001153636"/>
    </source>
</evidence>
<feature type="region of interest" description="Disordered" evidence="1">
    <location>
        <begin position="118"/>
        <end position="149"/>
    </location>
</feature>
<evidence type="ECO:0000313" key="2">
    <source>
        <dbReference type="EMBL" id="CAH1112578.1"/>
    </source>
</evidence>
<dbReference type="EMBL" id="OV651818">
    <property type="protein sequence ID" value="CAH1112578.1"/>
    <property type="molecule type" value="Genomic_DNA"/>
</dbReference>
<organism evidence="2 3">
    <name type="scientific">Psylliodes chrysocephalus</name>
    <dbReference type="NCBI Taxonomy" id="3402493"/>
    <lineage>
        <taxon>Eukaryota</taxon>
        <taxon>Metazoa</taxon>
        <taxon>Ecdysozoa</taxon>
        <taxon>Arthropoda</taxon>
        <taxon>Hexapoda</taxon>
        <taxon>Insecta</taxon>
        <taxon>Pterygota</taxon>
        <taxon>Neoptera</taxon>
        <taxon>Endopterygota</taxon>
        <taxon>Coleoptera</taxon>
        <taxon>Polyphaga</taxon>
        <taxon>Cucujiformia</taxon>
        <taxon>Chrysomeloidea</taxon>
        <taxon>Chrysomelidae</taxon>
        <taxon>Galerucinae</taxon>
        <taxon>Alticini</taxon>
        <taxon>Psylliodes</taxon>
    </lineage>
</organism>
<dbReference type="AlphaFoldDB" id="A0A9P0D9B4"/>
<dbReference type="Proteomes" id="UP001153636">
    <property type="component" value="Chromosome 6"/>
</dbReference>
<keyword evidence="3" id="KW-1185">Reference proteome</keyword>
<accession>A0A9P0D9B4</accession>
<gene>
    <name evidence="2" type="ORF">PSYICH_LOCUS12459</name>
</gene>
<protein>
    <submittedName>
        <fullName evidence="2">Uncharacterized protein</fullName>
    </submittedName>
</protein>
<dbReference type="OrthoDB" id="8193560at2759"/>
<proteinExistence type="predicted"/>
<dbReference type="Gene3D" id="3.60.10.10">
    <property type="entry name" value="Endonuclease/exonuclease/phosphatase"/>
    <property type="match status" value="1"/>
</dbReference>
<sequence>MRRKQRIKCIILQEMGVKIAVKEYIDEVRRMGKYNIERKRPIIVKLNRESTKIMILQKNRRLKGTNIWIDEDYPKEVQEERRKLIIKIKEARNKGHKAQLRYNKLIINDELYWEKDTDQNQEDKKEGCEGSSSQKRTVNERSPEQNRYDEQGIYEEGAIQNLARETKKYQIDILAMQKTHLTGNTTSDIQDYIMFTSGNQSLNFHAPTEEKDEETKDEFYEELERVYDEIPKSYLKIILEDANANVGKEEIYKNITGGESKHDISNNNGLRLINLAIENDMKIMSTHFKRKYIHKGTWIIPDLFGLLACFFEDLVKLNSVLAVPCNFA</sequence>
<feature type="compositionally biased region" description="Basic and acidic residues" evidence="1">
    <location>
        <begin position="118"/>
        <end position="128"/>
    </location>
</feature>
<reference evidence="2" key="1">
    <citation type="submission" date="2022-01" db="EMBL/GenBank/DDBJ databases">
        <authorList>
            <person name="King R."/>
        </authorList>
    </citation>
    <scope>NUCLEOTIDE SEQUENCE</scope>
</reference>
<evidence type="ECO:0000256" key="1">
    <source>
        <dbReference type="SAM" id="MobiDB-lite"/>
    </source>
</evidence>
<dbReference type="InterPro" id="IPR036691">
    <property type="entry name" value="Endo/exonu/phosph_ase_sf"/>
</dbReference>
<feature type="compositionally biased region" description="Basic and acidic residues" evidence="1">
    <location>
        <begin position="137"/>
        <end position="149"/>
    </location>
</feature>